<comment type="caution">
    <text evidence="1">The sequence shown here is derived from an EMBL/GenBank/DDBJ whole genome shotgun (WGS) entry which is preliminary data.</text>
</comment>
<dbReference type="AlphaFoldDB" id="A0A0L6VR65"/>
<dbReference type="STRING" id="27349.A0A0L6VR65"/>
<accession>A0A0L6VR65</accession>
<organism evidence="1 2">
    <name type="scientific">Puccinia sorghi</name>
    <dbReference type="NCBI Taxonomy" id="27349"/>
    <lineage>
        <taxon>Eukaryota</taxon>
        <taxon>Fungi</taxon>
        <taxon>Dikarya</taxon>
        <taxon>Basidiomycota</taxon>
        <taxon>Pucciniomycotina</taxon>
        <taxon>Pucciniomycetes</taxon>
        <taxon>Pucciniales</taxon>
        <taxon>Pucciniaceae</taxon>
        <taxon>Puccinia</taxon>
    </lineage>
</organism>
<gene>
    <name evidence="1" type="ORF">VP01_1176g1</name>
</gene>
<dbReference type="EMBL" id="LAVV01001965">
    <property type="protein sequence ID" value="KNZ63184.1"/>
    <property type="molecule type" value="Genomic_DNA"/>
</dbReference>
<proteinExistence type="predicted"/>
<protein>
    <submittedName>
        <fullName evidence="1">Uncharacterized protein</fullName>
    </submittedName>
</protein>
<name>A0A0L6VR65_9BASI</name>
<dbReference type="VEuPathDB" id="FungiDB:VP01_1176g1"/>
<feature type="non-terminal residue" evidence="1">
    <location>
        <position position="172"/>
    </location>
</feature>
<keyword evidence="2" id="KW-1185">Reference proteome</keyword>
<evidence type="ECO:0000313" key="1">
    <source>
        <dbReference type="EMBL" id="KNZ63184.1"/>
    </source>
</evidence>
<evidence type="ECO:0000313" key="2">
    <source>
        <dbReference type="Proteomes" id="UP000037035"/>
    </source>
</evidence>
<dbReference type="Proteomes" id="UP000037035">
    <property type="component" value="Unassembled WGS sequence"/>
</dbReference>
<sequence>MRTATKNSSITFTRVAIHSYWPAPDSASPRSPSFTISFICRSLRQLFWCLTPWTPWATITFSKRSRHCKNPQGGTAKNSTCAHFRFEDYGIFHPTYGKLGPQLLFQNNKPLLLLSATCRPVAVEAIKTSLKMTEKTVVVILFFTYTIAANPQELRKSLQGPQNQDQKPKLSQ</sequence>
<reference evidence="1 2" key="1">
    <citation type="submission" date="2015-08" db="EMBL/GenBank/DDBJ databases">
        <title>Next Generation Sequencing and Analysis of the Genome of Puccinia sorghi L Schw, the Causal Agent of Maize Common Rust.</title>
        <authorList>
            <person name="Rochi L."/>
            <person name="Burguener G."/>
            <person name="Darino M."/>
            <person name="Turjanski A."/>
            <person name="Kreff E."/>
            <person name="Dieguez M.J."/>
            <person name="Sacco F."/>
        </authorList>
    </citation>
    <scope>NUCLEOTIDE SEQUENCE [LARGE SCALE GENOMIC DNA]</scope>
    <source>
        <strain evidence="1 2">RO10H11247</strain>
    </source>
</reference>